<accession>A0A0M3KJQ6</accession>
<reference evidence="4" key="1">
    <citation type="submission" date="2017-02" db="UniProtKB">
        <authorList>
            <consortium name="WormBaseParasite"/>
        </authorList>
    </citation>
    <scope>IDENTIFICATION</scope>
</reference>
<evidence type="ECO:0000313" key="2">
    <source>
        <dbReference type="EMBL" id="VDK78293.1"/>
    </source>
</evidence>
<gene>
    <name evidence="2" type="ORF">ASIM_LOCUS20604</name>
</gene>
<protein>
    <submittedName>
        <fullName evidence="4">REJ domain-containing protein</fullName>
    </submittedName>
</protein>
<feature type="region of interest" description="Disordered" evidence="1">
    <location>
        <begin position="30"/>
        <end position="95"/>
    </location>
</feature>
<keyword evidence="3" id="KW-1185">Reference proteome</keyword>
<evidence type="ECO:0000313" key="4">
    <source>
        <dbReference type="WBParaSite" id="ASIM_0002123101-mRNA-1"/>
    </source>
</evidence>
<evidence type="ECO:0000313" key="3">
    <source>
        <dbReference type="Proteomes" id="UP000267096"/>
    </source>
</evidence>
<sequence>MRISYDIWNADADTLSLIVFRYSVNVFQPPVDNSTSSSNNDTILSDSSDISTNSNTSSQSTSSKAVNVNVPSSTTSNSCNSTKANKRQMVLGEPRNKTNLDSKLFIVRRLQQLDYVIGDTIVDTNGDTD</sequence>
<dbReference type="WBParaSite" id="ASIM_0002123101-mRNA-1">
    <property type="protein sequence ID" value="ASIM_0002123101-mRNA-1"/>
    <property type="gene ID" value="ASIM_0002123101"/>
</dbReference>
<feature type="compositionally biased region" description="Low complexity" evidence="1">
    <location>
        <begin position="32"/>
        <end position="82"/>
    </location>
</feature>
<proteinExistence type="predicted"/>
<dbReference type="Proteomes" id="UP000267096">
    <property type="component" value="Unassembled WGS sequence"/>
</dbReference>
<organism evidence="4">
    <name type="scientific">Anisakis simplex</name>
    <name type="common">Herring worm</name>
    <dbReference type="NCBI Taxonomy" id="6269"/>
    <lineage>
        <taxon>Eukaryota</taxon>
        <taxon>Metazoa</taxon>
        <taxon>Ecdysozoa</taxon>
        <taxon>Nematoda</taxon>
        <taxon>Chromadorea</taxon>
        <taxon>Rhabditida</taxon>
        <taxon>Spirurina</taxon>
        <taxon>Ascaridomorpha</taxon>
        <taxon>Ascaridoidea</taxon>
        <taxon>Anisakidae</taxon>
        <taxon>Anisakis</taxon>
        <taxon>Anisakis simplex complex</taxon>
    </lineage>
</organism>
<reference evidence="2 3" key="2">
    <citation type="submission" date="2018-11" db="EMBL/GenBank/DDBJ databases">
        <authorList>
            <consortium name="Pathogen Informatics"/>
        </authorList>
    </citation>
    <scope>NUCLEOTIDE SEQUENCE [LARGE SCALE GENOMIC DNA]</scope>
</reference>
<evidence type="ECO:0000256" key="1">
    <source>
        <dbReference type="SAM" id="MobiDB-lite"/>
    </source>
</evidence>
<name>A0A0M3KJQ6_ANISI</name>
<dbReference type="EMBL" id="UYRR01040089">
    <property type="protein sequence ID" value="VDK78293.1"/>
    <property type="molecule type" value="Genomic_DNA"/>
</dbReference>
<dbReference type="AlphaFoldDB" id="A0A0M3KJQ6"/>